<keyword evidence="3" id="KW-1185">Reference proteome</keyword>
<accession>A0A4C1XAC9</accession>
<feature type="compositionally biased region" description="Basic residues" evidence="1">
    <location>
        <begin position="1"/>
        <end position="11"/>
    </location>
</feature>
<evidence type="ECO:0000313" key="3">
    <source>
        <dbReference type="Proteomes" id="UP000299102"/>
    </source>
</evidence>
<gene>
    <name evidence="2" type="ORF">EVAR_47464_1</name>
</gene>
<feature type="compositionally biased region" description="Basic and acidic residues" evidence="1">
    <location>
        <begin position="12"/>
        <end position="23"/>
    </location>
</feature>
<dbReference type="AlphaFoldDB" id="A0A4C1XAC9"/>
<name>A0A4C1XAC9_EUMVA</name>
<organism evidence="2 3">
    <name type="scientific">Eumeta variegata</name>
    <name type="common">Bagworm moth</name>
    <name type="synonym">Eumeta japonica</name>
    <dbReference type="NCBI Taxonomy" id="151549"/>
    <lineage>
        <taxon>Eukaryota</taxon>
        <taxon>Metazoa</taxon>
        <taxon>Ecdysozoa</taxon>
        <taxon>Arthropoda</taxon>
        <taxon>Hexapoda</taxon>
        <taxon>Insecta</taxon>
        <taxon>Pterygota</taxon>
        <taxon>Neoptera</taxon>
        <taxon>Endopterygota</taxon>
        <taxon>Lepidoptera</taxon>
        <taxon>Glossata</taxon>
        <taxon>Ditrysia</taxon>
        <taxon>Tineoidea</taxon>
        <taxon>Psychidae</taxon>
        <taxon>Oiketicinae</taxon>
        <taxon>Eumeta</taxon>
    </lineage>
</organism>
<feature type="region of interest" description="Disordered" evidence="1">
    <location>
        <begin position="1"/>
        <end position="27"/>
    </location>
</feature>
<comment type="caution">
    <text evidence="2">The sequence shown here is derived from an EMBL/GenBank/DDBJ whole genome shotgun (WGS) entry which is preliminary data.</text>
</comment>
<reference evidence="2 3" key="1">
    <citation type="journal article" date="2019" name="Commun. Biol.">
        <title>The bagworm genome reveals a unique fibroin gene that provides high tensile strength.</title>
        <authorList>
            <person name="Kono N."/>
            <person name="Nakamura H."/>
            <person name="Ohtoshi R."/>
            <person name="Tomita M."/>
            <person name="Numata K."/>
            <person name="Arakawa K."/>
        </authorList>
    </citation>
    <scope>NUCLEOTIDE SEQUENCE [LARGE SCALE GENOMIC DNA]</scope>
</reference>
<proteinExistence type="predicted"/>
<dbReference type="STRING" id="151549.A0A4C1XAC9"/>
<dbReference type="Proteomes" id="UP000299102">
    <property type="component" value="Unassembled WGS sequence"/>
</dbReference>
<evidence type="ECO:0000313" key="2">
    <source>
        <dbReference type="EMBL" id="GBP60726.1"/>
    </source>
</evidence>
<protein>
    <submittedName>
        <fullName evidence="2">Uncharacterized protein</fullName>
    </submittedName>
</protein>
<dbReference type="PANTHER" id="PTHR47027:SF20">
    <property type="entry name" value="REVERSE TRANSCRIPTASE-LIKE PROTEIN WITH RNA-DIRECTED DNA POLYMERASE DOMAIN"/>
    <property type="match status" value="1"/>
</dbReference>
<dbReference type="PANTHER" id="PTHR47027">
    <property type="entry name" value="REVERSE TRANSCRIPTASE DOMAIN-CONTAINING PROTEIN"/>
    <property type="match status" value="1"/>
</dbReference>
<dbReference type="EMBL" id="BGZK01000794">
    <property type="protein sequence ID" value="GBP60726.1"/>
    <property type="molecule type" value="Genomic_DNA"/>
</dbReference>
<sequence length="237" mass="26476">MARRPGARPRRIKNDVARSERRGGAGVHFHKTRARRSRPWRCSRHHRLFILGGGARRGGAAFFVGADKGATCPRVIVRGPLCAILNGGRRRRRPLMAAGERGGWPAEKLPGGGGGVARRAAGRAPLMTFRWLSEFGAVPPRRYLFNDLWKTLSMHDMSSGLIQAPQSLYRGSSACVRINGAYTDRFDTCMVVRRGCVASPWLFNLFMDSCLCDLEKYECGLRIDELSVKYHLYADNQ</sequence>
<dbReference type="OrthoDB" id="8775810at2759"/>
<evidence type="ECO:0000256" key="1">
    <source>
        <dbReference type="SAM" id="MobiDB-lite"/>
    </source>
</evidence>